<dbReference type="InParanoid" id="D8S3K8"/>
<dbReference type="Proteomes" id="UP000001514">
    <property type="component" value="Unassembled WGS sequence"/>
</dbReference>
<evidence type="ECO:0000313" key="1">
    <source>
        <dbReference type="EMBL" id="EFJ21123.1"/>
    </source>
</evidence>
<dbReference type="EMBL" id="GL377600">
    <property type="protein sequence ID" value="EFJ21123.1"/>
    <property type="molecule type" value="Genomic_DNA"/>
</dbReference>
<organism evidence="2">
    <name type="scientific">Selaginella moellendorffii</name>
    <name type="common">Spikemoss</name>
    <dbReference type="NCBI Taxonomy" id="88036"/>
    <lineage>
        <taxon>Eukaryota</taxon>
        <taxon>Viridiplantae</taxon>
        <taxon>Streptophyta</taxon>
        <taxon>Embryophyta</taxon>
        <taxon>Tracheophyta</taxon>
        <taxon>Lycopodiopsida</taxon>
        <taxon>Selaginellales</taxon>
        <taxon>Selaginellaceae</taxon>
        <taxon>Selaginella</taxon>
    </lineage>
</organism>
<dbReference type="AlphaFoldDB" id="D8S3K8"/>
<name>D8S3K8_SELML</name>
<protein>
    <submittedName>
        <fullName evidence="1">Uncharacterized protein</fullName>
    </submittedName>
</protein>
<proteinExistence type="predicted"/>
<dbReference type="KEGG" id="smo:SELMODRAFT_417777"/>
<dbReference type="HOGENOM" id="CLU_2162774_0_0_1"/>
<reference evidence="1 2" key="1">
    <citation type="journal article" date="2011" name="Science">
        <title>The Selaginella genome identifies genetic changes associated with the evolution of vascular plants.</title>
        <authorList>
            <person name="Banks J.A."/>
            <person name="Nishiyama T."/>
            <person name="Hasebe M."/>
            <person name="Bowman J.L."/>
            <person name="Gribskov M."/>
            <person name="dePamphilis C."/>
            <person name="Albert V.A."/>
            <person name="Aono N."/>
            <person name="Aoyama T."/>
            <person name="Ambrose B.A."/>
            <person name="Ashton N.W."/>
            <person name="Axtell M.J."/>
            <person name="Barker E."/>
            <person name="Barker M.S."/>
            <person name="Bennetzen J.L."/>
            <person name="Bonawitz N.D."/>
            <person name="Chapple C."/>
            <person name="Cheng C."/>
            <person name="Correa L.G."/>
            <person name="Dacre M."/>
            <person name="DeBarry J."/>
            <person name="Dreyer I."/>
            <person name="Elias M."/>
            <person name="Engstrom E.M."/>
            <person name="Estelle M."/>
            <person name="Feng L."/>
            <person name="Finet C."/>
            <person name="Floyd S.K."/>
            <person name="Frommer W.B."/>
            <person name="Fujita T."/>
            <person name="Gramzow L."/>
            <person name="Gutensohn M."/>
            <person name="Harholt J."/>
            <person name="Hattori M."/>
            <person name="Heyl A."/>
            <person name="Hirai T."/>
            <person name="Hiwatashi Y."/>
            <person name="Ishikawa M."/>
            <person name="Iwata M."/>
            <person name="Karol K.G."/>
            <person name="Koehler B."/>
            <person name="Kolukisaoglu U."/>
            <person name="Kubo M."/>
            <person name="Kurata T."/>
            <person name="Lalonde S."/>
            <person name="Li K."/>
            <person name="Li Y."/>
            <person name="Litt A."/>
            <person name="Lyons E."/>
            <person name="Manning G."/>
            <person name="Maruyama T."/>
            <person name="Michael T.P."/>
            <person name="Mikami K."/>
            <person name="Miyazaki S."/>
            <person name="Morinaga S."/>
            <person name="Murata T."/>
            <person name="Mueller-Roeber B."/>
            <person name="Nelson D.R."/>
            <person name="Obara M."/>
            <person name="Oguri Y."/>
            <person name="Olmstead R.G."/>
            <person name="Onodera N."/>
            <person name="Petersen B.L."/>
            <person name="Pils B."/>
            <person name="Prigge M."/>
            <person name="Rensing S.A."/>
            <person name="Riano-Pachon D.M."/>
            <person name="Roberts A.W."/>
            <person name="Sato Y."/>
            <person name="Scheller H.V."/>
            <person name="Schulz B."/>
            <person name="Schulz C."/>
            <person name="Shakirov E.V."/>
            <person name="Shibagaki N."/>
            <person name="Shinohara N."/>
            <person name="Shippen D.E."/>
            <person name="Soerensen I."/>
            <person name="Sotooka R."/>
            <person name="Sugimoto N."/>
            <person name="Sugita M."/>
            <person name="Sumikawa N."/>
            <person name="Tanurdzic M."/>
            <person name="Theissen G."/>
            <person name="Ulvskov P."/>
            <person name="Wakazuki S."/>
            <person name="Weng J.K."/>
            <person name="Willats W.W."/>
            <person name="Wipf D."/>
            <person name="Wolf P.G."/>
            <person name="Yang L."/>
            <person name="Zimmer A.D."/>
            <person name="Zhu Q."/>
            <person name="Mitros T."/>
            <person name="Hellsten U."/>
            <person name="Loque D."/>
            <person name="Otillar R."/>
            <person name="Salamov A."/>
            <person name="Schmutz J."/>
            <person name="Shapiro H."/>
            <person name="Lindquist E."/>
            <person name="Lucas S."/>
            <person name="Rokhsar D."/>
            <person name="Grigoriev I.V."/>
        </authorList>
    </citation>
    <scope>NUCLEOTIDE SEQUENCE [LARGE SCALE GENOMIC DNA]</scope>
</reference>
<gene>
    <name evidence="1" type="ORF">SELMODRAFT_417777</name>
</gene>
<keyword evidence="2" id="KW-1185">Reference proteome</keyword>
<dbReference type="Gramene" id="EFJ21123">
    <property type="protein sequence ID" value="EFJ21123"/>
    <property type="gene ID" value="SELMODRAFT_417777"/>
</dbReference>
<sequence>MGDSLWRVFLLATGGQEFKVVASNTITYNDLGLYLSDRQPVRLASWKGKLYVVLVDSKCNMFVVKEICAKTGDDEIAVVRDLPLYLKFAGNYVAQVGILRISYDLDTEILI</sequence>
<accession>D8S3K8</accession>
<evidence type="ECO:0000313" key="2">
    <source>
        <dbReference type="Proteomes" id="UP000001514"/>
    </source>
</evidence>